<dbReference type="Gene3D" id="3.20.20.80">
    <property type="entry name" value="Glycosidases"/>
    <property type="match status" value="1"/>
</dbReference>
<accession>A0A2N0AIA5</accession>
<organism evidence="5 6">
    <name type="scientific">Leptospira harrisiae</name>
    <dbReference type="NCBI Taxonomy" id="2023189"/>
    <lineage>
        <taxon>Bacteria</taxon>
        <taxon>Pseudomonadati</taxon>
        <taxon>Spirochaetota</taxon>
        <taxon>Spirochaetia</taxon>
        <taxon>Leptospirales</taxon>
        <taxon>Leptospiraceae</taxon>
        <taxon>Leptospira</taxon>
    </lineage>
</organism>
<proteinExistence type="inferred from homology"/>
<keyword evidence="6" id="KW-1185">Reference proteome</keyword>
<protein>
    <submittedName>
        <fullName evidence="5">Beta-glucosidase</fullName>
    </submittedName>
</protein>
<evidence type="ECO:0000256" key="1">
    <source>
        <dbReference type="ARBA" id="ARBA00010838"/>
    </source>
</evidence>
<reference evidence="5 6" key="1">
    <citation type="submission" date="2017-07" db="EMBL/GenBank/DDBJ databases">
        <title>Leptospira spp. isolated from tropical soils.</title>
        <authorList>
            <person name="Thibeaux R."/>
            <person name="Iraola G."/>
            <person name="Ferres I."/>
            <person name="Bierque E."/>
            <person name="Girault D."/>
            <person name="Soupe-Gilbert M.-E."/>
            <person name="Picardeau M."/>
            <person name="Goarant C."/>
        </authorList>
    </citation>
    <scope>NUCLEOTIDE SEQUENCE [LARGE SCALE GENOMIC DNA]</scope>
    <source>
        <strain evidence="5 6">FH2-B-A1</strain>
    </source>
</reference>
<dbReference type="SUPFAM" id="SSF51445">
    <property type="entry name" value="(Trans)glycosidases"/>
    <property type="match status" value="1"/>
</dbReference>
<dbReference type="PANTHER" id="PTHR10353:SF209">
    <property type="entry name" value="GALACTOLIPID GALACTOSYLTRANSFERASE SFR2, CHLOROPLASTIC"/>
    <property type="match status" value="1"/>
</dbReference>
<name>A0A2N0AIA5_9LEPT</name>
<keyword evidence="2" id="KW-0378">Hydrolase</keyword>
<evidence type="ECO:0000313" key="6">
    <source>
        <dbReference type="Proteomes" id="UP000232145"/>
    </source>
</evidence>
<evidence type="ECO:0000256" key="4">
    <source>
        <dbReference type="RuleBase" id="RU003690"/>
    </source>
</evidence>
<evidence type="ECO:0000256" key="2">
    <source>
        <dbReference type="ARBA" id="ARBA00022801"/>
    </source>
</evidence>
<dbReference type="PANTHER" id="PTHR10353">
    <property type="entry name" value="GLYCOSYL HYDROLASE"/>
    <property type="match status" value="1"/>
</dbReference>
<dbReference type="OrthoDB" id="9765195at2"/>
<dbReference type="RefSeq" id="WP_100744772.1">
    <property type="nucleotide sequence ID" value="NZ_NPDW01000002.1"/>
</dbReference>
<dbReference type="PRINTS" id="PR00131">
    <property type="entry name" value="GLHYDRLASE1"/>
</dbReference>
<keyword evidence="3" id="KW-0326">Glycosidase</keyword>
<dbReference type="EMBL" id="NPDX01000004">
    <property type="protein sequence ID" value="PJZ84025.1"/>
    <property type="molecule type" value="Genomic_DNA"/>
</dbReference>
<comment type="caution">
    <text evidence="5">The sequence shown here is derived from an EMBL/GenBank/DDBJ whole genome shotgun (WGS) entry which is preliminary data.</text>
</comment>
<dbReference type="Pfam" id="PF00232">
    <property type="entry name" value="Glyco_hydro_1"/>
    <property type="match status" value="2"/>
</dbReference>
<dbReference type="InterPro" id="IPR001360">
    <property type="entry name" value="Glyco_hydro_1"/>
</dbReference>
<dbReference type="GO" id="GO:0008422">
    <property type="term" value="F:beta-glucosidase activity"/>
    <property type="evidence" value="ECO:0007669"/>
    <property type="project" value="TreeGrafter"/>
</dbReference>
<evidence type="ECO:0000256" key="3">
    <source>
        <dbReference type="ARBA" id="ARBA00023295"/>
    </source>
</evidence>
<comment type="similarity">
    <text evidence="1 4">Belongs to the glycosyl hydrolase 1 family.</text>
</comment>
<dbReference type="GO" id="GO:0005975">
    <property type="term" value="P:carbohydrate metabolic process"/>
    <property type="evidence" value="ECO:0007669"/>
    <property type="project" value="InterPro"/>
</dbReference>
<dbReference type="InterPro" id="IPR017853">
    <property type="entry name" value="GH"/>
</dbReference>
<dbReference type="AlphaFoldDB" id="A0A2N0AIA5"/>
<gene>
    <name evidence="5" type="ORF">CH364_14660</name>
</gene>
<sequence length="435" mass="50234">MSKSFELPKDFLLGSATAATQIEGGDINNNWYHWSLAGKVGKDESSFTGADHYARYVEDVKLLSKLNQECYRMSIEWSRIQPSQGEWSKEAVAHYRDEFRLLLEAGIKPLVTLHHFSCPEWFQKKGGWLGKDAVKEFLDFVEFAVKQFGDLVSEWCTINEPNVFANDSYVDGKYPPGSYGDIPAYLKVTRRLILAHLKSYQLIHKIRKESGYADPTKVGFAHHLAIFSPLTSHPLARLGCFLSDYLFHEIQTKGFVEGKLSFPIGFGYPEGKGVFCDFIGINYYSRHLFKVSYNPGNLFAVPMVDPLCPESRKNDLGWEIYPEGLSSVCHRIWDEYKLPIYITENGIPDEKDEKREKYIVDHLAEIRRLMDEGVSVERYYYWSFLDNLEWNDGYGPKFGLVEVDYENMNRKIRSSGLRYAEICKTKKINYNPKIE</sequence>
<evidence type="ECO:0000313" key="5">
    <source>
        <dbReference type="EMBL" id="PJZ84025.1"/>
    </source>
</evidence>
<dbReference type="Proteomes" id="UP000232145">
    <property type="component" value="Unassembled WGS sequence"/>
</dbReference>